<evidence type="ECO:0000256" key="17">
    <source>
        <dbReference type="PIRNR" id="PIRNR017632"/>
    </source>
</evidence>
<evidence type="ECO:0000256" key="14">
    <source>
        <dbReference type="ARBA" id="ARBA00023180"/>
    </source>
</evidence>
<proteinExistence type="inferred from homology"/>
<keyword evidence="8 19" id="KW-0732">Signal</keyword>
<organism evidence="22 24">
    <name type="scientific">Rotaria sordida</name>
    <dbReference type="NCBI Taxonomy" id="392033"/>
    <lineage>
        <taxon>Eukaryota</taxon>
        <taxon>Metazoa</taxon>
        <taxon>Spiralia</taxon>
        <taxon>Gnathifera</taxon>
        <taxon>Rotifera</taxon>
        <taxon>Eurotatoria</taxon>
        <taxon>Bdelloidea</taxon>
        <taxon>Philodinida</taxon>
        <taxon>Philodinidae</taxon>
        <taxon>Rotaria</taxon>
    </lineage>
</organism>
<feature type="domain" description="Choloylglycine hydrolase/NAAA C-terminal" evidence="20">
    <location>
        <begin position="133"/>
        <end position="315"/>
    </location>
</feature>
<evidence type="ECO:0000313" key="24">
    <source>
        <dbReference type="Proteomes" id="UP000663854"/>
    </source>
</evidence>
<dbReference type="GO" id="GO:0006665">
    <property type="term" value="P:sphingolipid metabolic process"/>
    <property type="evidence" value="ECO:0007669"/>
    <property type="project" value="UniProtKB-KW"/>
</dbReference>
<dbReference type="GO" id="GO:0017064">
    <property type="term" value="F:fatty acid amide hydrolase activity"/>
    <property type="evidence" value="ECO:0007669"/>
    <property type="project" value="InterPro"/>
</dbReference>
<dbReference type="EMBL" id="CAJNOH010001072">
    <property type="protein sequence ID" value="CAF1172148.1"/>
    <property type="molecule type" value="Genomic_DNA"/>
</dbReference>
<dbReference type="GO" id="GO:0017040">
    <property type="term" value="F:N-acylsphingosine amidohydrolase activity"/>
    <property type="evidence" value="ECO:0007669"/>
    <property type="project" value="UniProtKB-EC"/>
</dbReference>
<comment type="subcellular location">
    <subcellularLocation>
        <location evidence="1">Lysosome</location>
    </subcellularLocation>
    <subcellularLocation>
        <location evidence="2">Secreted</location>
    </subcellularLocation>
</comment>
<keyword evidence="10" id="KW-0746">Sphingolipid metabolism</keyword>
<evidence type="ECO:0000256" key="1">
    <source>
        <dbReference type="ARBA" id="ARBA00004371"/>
    </source>
</evidence>
<evidence type="ECO:0000256" key="2">
    <source>
        <dbReference type="ARBA" id="ARBA00004613"/>
    </source>
</evidence>
<evidence type="ECO:0000256" key="8">
    <source>
        <dbReference type="ARBA" id="ARBA00022729"/>
    </source>
</evidence>
<reference evidence="22" key="1">
    <citation type="submission" date="2021-02" db="EMBL/GenBank/DDBJ databases">
        <authorList>
            <person name="Nowell W R."/>
        </authorList>
    </citation>
    <scope>NUCLEOTIDE SEQUENCE</scope>
</reference>
<evidence type="ECO:0000256" key="6">
    <source>
        <dbReference type="ARBA" id="ARBA00011891"/>
    </source>
</evidence>
<feature type="signal peptide" evidence="19">
    <location>
        <begin position="1"/>
        <end position="20"/>
    </location>
</feature>
<keyword evidence="13" id="KW-1015">Disulfide bond</keyword>
<evidence type="ECO:0000256" key="12">
    <source>
        <dbReference type="ARBA" id="ARBA00023145"/>
    </source>
</evidence>
<dbReference type="GO" id="GO:0005764">
    <property type="term" value="C:lysosome"/>
    <property type="evidence" value="ECO:0007669"/>
    <property type="project" value="UniProtKB-SubCell"/>
</dbReference>
<evidence type="ECO:0000256" key="9">
    <source>
        <dbReference type="ARBA" id="ARBA00022801"/>
    </source>
</evidence>
<dbReference type="Pfam" id="PF15508">
    <property type="entry name" value="NAAA-beta"/>
    <property type="match status" value="1"/>
</dbReference>
<evidence type="ECO:0000259" key="21">
    <source>
        <dbReference type="Pfam" id="PF15508"/>
    </source>
</evidence>
<evidence type="ECO:0000256" key="7">
    <source>
        <dbReference type="ARBA" id="ARBA00022525"/>
    </source>
</evidence>
<evidence type="ECO:0000256" key="19">
    <source>
        <dbReference type="SAM" id="SignalP"/>
    </source>
</evidence>
<evidence type="ECO:0000256" key="10">
    <source>
        <dbReference type="ARBA" id="ARBA00022919"/>
    </source>
</evidence>
<dbReference type="GO" id="GO:0006631">
    <property type="term" value="P:fatty acid metabolic process"/>
    <property type="evidence" value="ECO:0007669"/>
    <property type="project" value="InterPro"/>
</dbReference>
<gene>
    <name evidence="23" type="ORF">JXQ802_LOCUS36200</name>
    <name evidence="22" type="ORF">PYM288_LOCUS23334</name>
</gene>
<accession>A0A814U659</accession>
<dbReference type="InterPro" id="IPR016699">
    <property type="entry name" value="Acid_ceramidase-like"/>
</dbReference>
<evidence type="ECO:0000256" key="15">
    <source>
        <dbReference type="ARBA" id="ARBA00023228"/>
    </source>
</evidence>
<dbReference type="Proteomes" id="UP000663870">
    <property type="component" value="Unassembled WGS sequence"/>
</dbReference>
<protein>
    <recommendedName>
        <fullName evidence="16">Acid ceramidase</fullName>
        <ecNumber evidence="6">3.5.1.23</ecNumber>
    </recommendedName>
</protein>
<comment type="similarity">
    <text evidence="5 17">Belongs to the acid ceramidase family.</text>
</comment>
<keyword evidence="12" id="KW-0865">Zymogen</keyword>
<feature type="active site" description="Nucleophile" evidence="18">
    <location>
        <position position="133"/>
    </location>
</feature>
<name>A0A814U659_9BILA</name>
<comment type="pathway">
    <text evidence="3">Lipid metabolism; sphingolipid metabolism.</text>
</comment>
<comment type="caution">
    <text evidence="22">The sequence shown here is derived from an EMBL/GenBank/DDBJ whole genome shotgun (WGS) entry which is preliminary data.</text>
</comment>
<evidence type="ECO:0000259" key="20">
    <source>
        <dbReference type="Pfam" id="PF02275"/>
    </source>
</evidence>
<dbReference type="InterPro" id="IPR029132">
    <property type="entry name" value="CBAH/NAAA_C"/>
</dbReference>
<dbReference type="EMBL" id="CAJNOL010001841">
    <property type="protein sequence ID" value="CAF1426937.1"/>
    <property type="molecule type" value="Genomic_DNA"/>
</dbReference>
<sequence>MLGNTISLLFIVLTIQGIFGEQCLTDQWPPKPERAVPTYVVSLDDPPMERWNQVATAFKTEIIDILAFFKAFIVEINPNLKFLLNLIDDKLPAVADTLPAPYGDEMKGISRATGLPLGEIVLYNIFYEASALCTSMVAQNQYGNVFHVRNLDFGVFFGWDMLNNSWILTEKLRTLIIQINFTRNGEVLFKTTNFAGFIGVLTGLKPNVFSASVNSRVSLQGGYEGLIEWIFNINRNQSFITFVIRDLLTKAESFDSVVSNLTETELIAPCYYIVGGPKAGQGVVITRDRTKTVNITRLGKDNLWFVIETNYDNWKKQPIFDDRLTPCIKCMKIKGQDDVTFESLFNVLSSRPMLNTLTVYSTLMELSTGRYETYWQHCRDEDAPCLPW</sequence>
<dbReference type="GO" id="GO:0005576">
    <property type="term" value="C:extracellular region"/>
    <property type="evidence" value="ECO:0007669"/>
    <property type="project" value="UniProtKB-SubCell"/>
</dbReference>
<feature type="domain" description="Acid ceramidase N-terminal" evidence="21">
    <location>
        <begin position="35"/>
        <end position="97"/>
    </location>
</feature>
<evidence type="ECO:0000313" key="23">
    <source>
        <dbReference type="EMBL" id="CAF1426937.1"/>
    </source>
</evidence>
<evidence type="ECO:0000256" key="18">
    <source>
        <dbReference type="PIRSR" id="PIRSR017632-1"/>
    </source>
</evidence>
<evidence type="ECO:0000256" key="5">
    <source>
        <dbReference type="ARBA" id="ARBA00005730"/>
    </source>
</evidence>
<dbReference type="PANTHER" id="PTHR28583:SF1">
    <property type="entry name" value="ACID CERAMIDASE"/>
    <property type="match status" value="1"/>
</dbReference>
<keyword evidence="25" id="KW-1185">Reference proteome</keyword>
<keyword evidence="9 17" id="KW-0378">Hydrolase</keyword>
<dbReference type="Proteomes" id="UP000663854">
    <property type="component" value="Unassembled WGS sequence"/>
</dbReference>
<evidence type="ECO:0000256" key="4">
    <source>
        <dbReference type="ARBA" id="ARBA00004991"/>
    </source>
</evidence>
<keyword evidence="15" id="KW-0458">Lysosome</keyword>
<keyword evidence="7" id="KW-0964">Secreted</keyword>
<comment type="pathway">
    <text evidence="4">Sphingolipid metabolism.</text>
</comment>
<dbReference type="AlphaFoldDB" id="A0A814U659"/>
<dbReference type="GO" id="GO:0016020">
    <property type="term" value="C:membrane"/>
    <property type="evidence" value="ECO:0007669"/>
    <property type="project" value="GOC"/>
</dbReference>
<dbReference type="InterPro" id="IPR029130">
    <property type="entry name" value="Acid_ceramidase_N"/>
</dbReference>
<keyword evidence="11 17" id="KW-0443">Lipid metabolism</keyword>
<feature type="chain" id="PRO_5036226070" description="Acid ceramidase" evidence="19">
    <location>
        <begin position="21"/>
        <end position="388"/>
    </location>
</feature>
<evidence type="ECO:0000313" key="25">
    <source>
        <dbReference type="Proteomes" id="UP000663870"/>
    </source>
</evidence>
<dbReference type="PANTHER" id="PTHR28583">
    <property type="entry name" value="ACID AMIDASE"/>
    <property type="match status" value="1"/>
</dbReference>
<dbReference type="Gene3D" id="3.60.60.10">
    <property type="entry name" value="Penicillin V Acylase, Chain A"/>
    <property type="match status" value="1"/>
</dbReference>
<evidence type="ECO:0000256" key="11">
    <source>
        <dbReference type="ARBA" id="ARBA00023098"/>
    </source>
</evidence>
<evidence type="ECO:0000313" key="22">
    <source>
        <dbReference type="EMBL" id="CAF1172148.1"/>
    </source>
</evidence>
<dbReference type="EC" id="3.5.1.23" evidence="6"/>
<evidence type="ECO:0000256" key="16">
    <source>
        <dbReference type="ARBA" id="ARBA00040588"/>
    </source>
</evidence>
<evidence type="ECO:0000256" key="3">
    <source>
        <dbReference type="ARBA" id="ARBA00004760"/>
    </source>
</evidence>
<dbReference type="PIRSF" id="PIRSF017632">
    <property type="entry name" value="Acid_ceramidase-like"/>
    <property type="match status" value="1"/>
</dbReference>
<dbReference type="FunFam" id="3.60.60.10:FF:000006">
    <property type="entry name" value="N-acylethanolamine-hydrolyzing acid amidase"/>
    <property type="match status" value="1"/>
</dbReference>
<keyword evidence="14" id="KW-0325">Glycoprotein</keyword>
<dbReference type="Pfam" id="PF02275">
    <property type="entry name" value="CBAH"/>
    <property type="match status" value="1"/>
</dbReference>
<evidence type="ECO:0000256" key="13">
    <source>
        <dbReference type="ARBA" id="ARBA00023157"/>
    </source>
</evidence>